<reference evidence="2" key="1">
    <citation type="submission" date="2022-07" db="EMBL/GenBank/DDBJ databases">
        <authorList>
            <person name="Trinca V."/>
            <person name="Uliana J.V.C."/>
            <person name="Torres T.T."/>
            <person name="Ward R.J."/>
            <person name="Monesi N."/>
        </authorList>
    </citation>
    <scope>NUCLEOTIDE SEQUENCE</scope>
    <source>
        <strain evidence="2">HSMRA1968</strain>
        <tissue evidence="2">Whole embryos</tissue>
    </source>
</reference>
<organism evidence="2 3">
    <name type="scientific">Pseudolycoriella hygida</name>
    <dbReference type="NCBI Taxonomy" id="35572"/>
    <lineage>
        <taxon>Eukaryota</taxon>
        <taxon>Metazoa</taxon>
        <taxon>Ecdysozoa</taxon>
        <taxon>Arthropoda</taxon>
        <taxon>Hexapoda</taxon>
        <taxon>Insecta</taxon>
        <taxon>Pterygota</taxon>
        <taxon>Neoptera</taxon>
        <taxon>Endopterygota</taxon>
        <taxon>Diptera</taxon>
        <taxon>Nematocera</taxon>
        <taxon>Sciaroidea</taxon>
        <taxon>Sciaridae</taxon>
        <taxon>Pseudolycoriella</taxon>
    </lineage>
</organism>
<dbReference type="AlphaFoldDB" id="A0A9Q0MUK9"/>
<keyword evidence="1" id="KW-0472">Membrane</keyword>
<evidence type="ECO:0000256" key="1">
    <source>
        <dbReference type="SAM" id="Phobius"/>
    </source>
</evidence>
<keyword evidence="3" id="KW-1185">Reference proteome</keyword>
<dbReference type="EMBL" id="WJQU01000004">
    <property type="protein sequence ID" value="KAJ6636742.1"/>
    <property type="molecule type" value="Genomic_DNA"/>
</dbReference>
<dbReference type="Proteomes" id="UP001151699">
    <property type="component" value="Chromosome C"/>
</dbReference>
<evidence type="ECO:0000313" key="2">
    <source>
        <dbReference type="EMBL" id="KAJ6636742.1"/>
    </source>
</evidence>
<keyword evidence="1" id="KW-1133">Transmembrane helix</keyword>
<sequence length="112" mass="12892">MVFLEQPGARRRTYLRFGDMVRVKATLSFSDSTCAGGNATRIRLKAQFRIWKLLHYDASLYFACPDFVREPLKNEVNNLSGNFHMTKEFNNLIITSTVLISIASLYITSYKM</sequence>
<accession>A0A9Q0MUK9</accession>
<evidence type="ECO:0000313" key="3">
    <source>
        <dbReference type="Proteomes" id="UP001151699"/>
    </source>
</evidence>
<comment type="caution">
    <text evidence="2">The sequence shown here is derived from an EMBL/GenBank/DDBJ whole genome shotgun (WGS) entry which is preliminary data.</text>
</comment>
<proteinExistence type="predicted"/>
<keyword evidence="1" id="KW-0812">Transmembrane</keyword>
<name>A0A9Q0MUK9_9DIPT</name>
<protein>
    <submittedName>
        <fullName evidence="2">Uncharacterized protein</fullName>
    </submittedName>
</protein>
<feature type="transmembrane region" description="Helical" evidence="1">
    <location>
        <begin position="89"/>
        <end position="107"/>
    </location>
</feature>
<gene>
    <name evidence="2" type="ORF">Bhyg_15336</name>
</gene>